<reference evidence="2" key="1">
    <citation type="journal article" date="2022" name="Mol. Ecol. Resour.">
        <title>The genomes of chicory, endive, great burdock and yacon provide insights into Asteraceae palaeo-polyploidization history and plant inulin production.</title>
        <authorList>
            <person name="Fan W."/>
            <person name="Wang S."/>
            <person name="Wang H."/>
            <person name="Wang A."/>
            <person name="Jiang F."/>
            <person name="Liu H."/>
            <person name="Zhao H."/>
            <person name="Xu D."/>
            <person name="Zhang Y."/>
        </authorList>
    </citation>
    <scope>NUCLEOTIDE SEQUENCE [LARGE SCALE GENOMIC DNA]</scope>
    <source>
        <strain evidence="2">cv. Yunnan</strain>
    </source>
</reference>
<name>A0ACB9HNH5_9ASTR</name>
<keyword evidence="2" id="KW-1185">Reference proteome</keyword>
<comment type="caution">
    <text evidence="1">The sequence shown here is derived from an EMBL/GenBank/DDBJ whole genome shotgun (WGS) entry which is preliminary data.</text>
</comment>
<sequence>MAKLLSNLKTIKIRSCNGMEEVVSKKDDKDEEEMTTSTTTFFPHLHSLSFDYLKNLERIGGGGGGGYAKSTTSIIHDQFKSSQVTVAPWSLCQNSREILIIGCESLMEVFETQEINNSSAGDITSTTTNEINGGTDNTSLAIPRRESIDVPRLFNLKKLEITSCNLLQHVFTFSTLESLKQLEELMIKECKAMKVIVKKENGEQRKVVKFPCLKSLELDDLPNLEGFFLGMNDFHWPLLEKAMISKCPQMMVFTSGKSIALELKYIHTSLGKHSLECGLNFHVTTLHQVCF</sequence>
<gene>
    <name evidence="1" type="ORF">L1987_32430</name>
</gene>
<organism evidence="1 2">
    <name type="scientific">Smallanthus sonchifolius</name>
    <dbReference type="NCBI Taxonomy" id="185202"/>
    <lineage>
        <taxon>Eukaryota</taxon>
        <taxon>Viridiplantae</taxon>
        <taxon>Streptophyta</taxon>
        <taxon>Embryophyta</taxon>
        <taxon>Tracheophyta</taxon>
        <taxon>Spermatophyta</taxon>
        <taxon>Magnoliopsida</taxon>
        <taxon>eudicotyledons</taxon>
        <taxon>Gunneridae</taxon>
        <taxon>Pentapetalae</taxon>
        <taxon>asterids</taxon>
        <taxon>campanulids</taxon>
        <taxon>Asterales</taxon>
        <taxon>Asteraceae</taxon>
        <taxon>Asteroideae</taxon>
        <taxon>Heliantheae alliance</taxon>
        <taxon>Millerieae</taxon>
        <taxon>Smallanthus</taxon>
    </lineage>
</organism>
<proteinExistence type="predicted"/>
<accession>A0ACB9HNH5</accession>
<reference evidence="1 2" key="2">
    <citation type="journal article" date="2022" name="Mol. Ecol. Resour.">
        <title>The genomes of chicory, endive, great burdock and yacon provide insights into Asteraceae paleo-polyploidization history and plant inulin production.</title>
        <authorList>
            <person name="Fan W."/>
            <person name="Wang S."/>
            <person name="Wang H."/>
            <person name="Wang A."/>
            <person name="Jiang F."/>
            <person name="Liu H."/>
            <person name="Zhao H."/>
            <person name="Xu D."/>
            <person name="Zhang Y."/>
        </authorList>
    </citation>
    <scope>NUCLEOTIDE SEQUENCE [LARGE SCALE GENOMIC DNA]</scope>
    <source>
        <strain evidence="2">cv. Yunnan</strain>
        <tissue evidence="1">Leaves</tissue>
    </source>
</reference>
<evidence type="ECO:0000313" key="2">
    <source>
        <dbReference type="Proteomes" id="UP001056120"/>
    </source>
</evidence>
<dbReference type="EMBL" id="CM042028">
    <property type="protein sequence ID" value="KAI3797177.1"/>
    <property type="molecule type" value="Genomic_DNA"/>
</dbReference>
<dbReference type="Proteomes" id="UP001056120">
    <property type="component" value="Linkage Group LG11"/>
</dbReference>
<protein>
    <submittedName>
        <fullName evidence="1">Uncharacterized protein</fullName>
    </submittedName>
</protein>
<evidence type="ECO:0000313" key="1">
    <source>
        <dbReference type="EMBL" id="KAI3797177.1"/>
    </source>
</evidence>